<name>U5QC67_GLOK1</name>
<dbReference type="AlphaFoldDB" id="U5QC67"/>
<gene>
    <name evidence="1" type="ORF">GKIL_0199</name>
</gene>
<evidence type="ECO:0000313" key="1">
    <source>
        <dbReference type="EMBL" id="AGY56446.1"/>
    </source>
</evidence>
<dbReference type="STRING" id="1183438.GKIL_0199"/>
<dbReference type="KEGG" id="glj:GKIL_0199"/>
<accession>U5QC67</accession>
<dbReference type="EMBL" id="CP003587">
    <property type="protein sequence ID" value="AGY56446.1"/>
    <property type="molecule type" value="Genomic_DNA"/>
</dbReference>
<protein>
    <submittedName>
        <fullName evidence="1">Uncharacterized protein</fullName>
    </submittedName>
</protein>
<evidence type="ECO:0000313" key="2">
    <source>
        <dbReference type="Proteomes" id="UP000017396"/>
    </source>
</evidence>
<keyword evidence="2" id="KW-1185">Reference proteome</keyword>
<dbReference type="RefSeq" id="WP_023171451.1">
    <property type="nucleotide sequence ID" value="NC_022600.1"/>
</dbReference>
<reference evidence="1 2" key="1">
    <citation type="journal article" date="2013" name="PLoS ONE">
        <title>Cultivation and Complete Genome Sequencing of Gloeobacter kilaueensis sp. nov., from a Lava Cave in Kilauea Caldera, Hawai'i.</title>
        <authorList>
            <person name="Saw J.H."/>
            <person name="Schatz M."/>
            <person name="Brown M.V."/>
            <person name="Kunkel D.D."/>
            <person name="Foster J.S."/>
            <person name="Shick H."/>
            <person name="Christensen S."/>
            <person name="Hou S."/>
            <person name="Wan X."/>
            <person name="Donachie S.P."/>
        </authorList>
    </citation>
    <scope>NUCLEOTIDE SEQUENCE [LARGE SCALE GENOMIC DNA]</scope>
    <source>
        <strain evidence="2">JS</strain>
    </source>
</reference>
<dbReference type="OrthoDB" id="10004025at2"/>
<dbReference type="HOGENOM" id="CLU_2193220_0_0_3"/>
<proteinExistence type="predicted"/>
<organism evidence="1 2">
    <name type="scientific">Gloeobacter kilaueensis (strain ATCC BAA-2537 / CCAP 1431/1 / ULC 316 / JS1)</name>
    <dbReference type="NCBI Taxonomy" id="1183438"/>
    <lineage>
        <taxon>Bacteria</taxon>
        <taxon>Bacillati</taxon>
        <taxon>Cyanobacteriota</taxon>
        <taxon>Cyanophyceae</taxon>
        <taxon>Gloeobacterales</taxon>
        <taxon>Gloeobacteraceae</taxon>
        <taxon>Gloeobacter</taxon>
    </lineage>
</organism>
<sequence>MHLLRLLWFLLRNLHFENKNDEAHLWLRGLHLALDAQGNVRLWSERDLRLNARFVMTQCTSDFEPAQPEAQAAPPVAGTIEPLYRALVRCLEAEASKAPVAGGCGHDR</sequence>
<dbReference type="Proteomes" id="UP000017396">
    <property type="component" value="Chromosome"/>
</dbReference>